<evidence type="ECO:0000259" key="1">
    <source>
        <dbReference type="Pfam" id="PF05685"/>
    </source>
</evidence>
<keyword evidence="2" id="KW-0540">Nuclease</keyword>
<dbReference type="Proteomes" id="UP001206483">
    <property type="component" value="Unassembled WGS sequence"/>
</dbReference>
<dbReference type="CDD" id="cd06260">
    <property type="entry name" value="DUF820-like"/>
    <property type="match status" value="1"/>
</dbReference>
<organism evidence="2 3">
    <name type="scientific">Kitasatospora paracochleata</name>
    <dbReference type="NCBI Taxonomy" id="58354"/>
    <lineage>
        <taxon>Bacteria</taxon>
        <taxon>Bacillati</taxon>
        <taxon>Actinomycetota</taxon>
        <taxon>Actinomycetes</taxon>
        <taxon>Kitasatosporales</taxon>
        <taxon>Streptomycetaceae</taxon>
        <taxon>Kitasatospora</taxon>
    </lineage>
</organism>
<comment type="caution">
    <text evidence="2">The sequence shown here is derived from an EMBL/GenBank/DDBJ whole genome shotgun (WGS) entry which is preliminary data.</text>
</comment>
<dbReference type="PANTHER" id="PTHR35400:SF3">
    <property type="entry name" value="SLL1072 PROTEIN"/>
    <property type="match status" value="1"/>
</dbReference>
<dbReference type="Gene3D" id="3.90.1570.10">
    <property type="entry name" value="tt1808, chain A"/>
    <property type="match status" value="1"/>
</dbReference>
<keyword evidence="2" id="KW-0255">Endonuclease</keyword>
<feature type="domain" description="Putative restriction endonuclease" evidence="1">
    <location>
        <begin position="29"/>
        <end position="167"/>
    </location>
</feature>
<dbReference type="RefSeq" id="WP_253793671.1">
    <property type="nucleotide sequence ID" value="NZ_BAAAUB010000059.1"/>
</dbReference>
<keyword evidence="2" id="KW-0378">Hydrolase</keyword>
<accession>A0ABT1ISM8</accession>
<dbReference type="EMBL" id="JAMZDX010000001">
    <property type="protein sequence ID" value="MCP2307601.1"/>
    <property type="molecule type" value="Genomic_DNA"/>
</dbReference>
<evidence type="ECO:0000313" key="3">
    <source>
        <dbReference type="Proteomes" id="UP001206483"/>
    </source>
</evidence>
<dbReference type="InterPro" id="IPR012296">
    <property type="entry name" value="Nuclease_put_TT1808"/>
</dbReference>
<name>A0ABT1ISM8_9ACTN</name>
<dbReference type="GO" id="GO:0004519">
    <property type="term" value="F:endonuclease activity"/>
    <property type="evidence" value="ECO:0007669"/>
    <property type="project" value="UniProtKB-KW"/>
</dbReference>
<dbReference type="PANTHER" id="PTHR35400">
    <property type="entry name" value="SLR1083 PROTEIN"/>
    <property type="match status" value="1"/>
</dbReference>
<sequence>MTALAHEADLDFEDAPDLDEVLWQAWKTLELPEGFRAEIVEGCIEVSPTGGGEHALVANMLRRELDRFLSGGEAAAYQDTNAIFGRKVWIPDVLVTAADLRSVLDGDRLGALAEHIGLMAEVVSPGHDARKRDLVRKRRAYARAGVPVYVIIDDFDGVGHVTVLSAPNAEKASYEAEVRMPYGTEVVVPDGPAKGFVIGVAITGEPRGA</sequence>
<protein>
    <submittedName>
        <fullName evidence="2">Uma2 family endonuclease</fullName>
    </submittedName>
</protein>
<dbReference type="InterPro" id="IPR011335">
    <property type="entry name" value="Restrct_endonuc-II-like"/>
</dbReference>
<keyword evidence="3" id="KW-1185">Reference proteome</keyword>
<evidence type="ECO:0000313" key="2">
    <source>
        <dbReference type="EMBL" id="MCP2307601.1"/>
    </source>
</evidence>
<reference evidence="2 3" key="1">
    <citation type="submission" date="2022-06" db="EMBL/GenBank/DDBJ databases">
        <title>Sequencing the genomes of 1000 actinobacteria strains.</title>
        <authorList>
            <person name="Klenk H.-P."/>
        </authorList>
    </citation>
    <scope>NUCLEOTIDE SEQUENCE [LARGE SCALE GENOMIC DNA]</scope>
    <source>
        <strain evidence="2 3">DSM 41656</strain>
    </source>
</reference>
<dbReference type="Pfam" id="PF05685">
    <property type="entry name" value="Uma2"/>
    <property type="match status" value="1"/>
</dbReference>
<dbReference type="SUPFAM" id="SSF52980">
    <property type="entry name" value="Restriction endonuclease-like"/>
    <property type="match status" value="1"/>
</dbReference>
<gene>
    <name evidence="2" type="ORF">FHR36_000693</name>
</gene>
<proteinExistence type="predicted"/>
<dbReference type="InterPro" id="IPR008538">
    <property type="entry name" value="Uma2"/>
</dbReference>